<evidence type="ECO:0000256" key="2">
    <source>
        <dbReference type="ARBA" id="ARBA00022475"/>
    </source>
</evidence>
<keyword evidence="9" id="KW-1185">Reference proteome</keyword>
<dbReference type="RefSeq" id="WP_119439470.1">
    <property type="nucleotide sequence ID" value="NZ_QWGR01000014.1"/>
</dbReference>
<evidence type="ECO:0000256" key="1">
    <source>
        <dbReference type="ARBA" id="ARBA00004651"/>
    </source>
</evidence>
<keyword evidence="2" id="KW-1003">Cell membrane</keyword>
<keyword evidence="4 6" id="KW-1133">Transmembrane helix</keyword>
<evidence type="ECO:0000313" key="9">
    <source>
        <dbReference type="Proteomes" id="UP000265926"/>
    </source>
</evidence>
<dbReference type="InterPro" id="IPR010432">
    <property type="entry name" value="RDD"/>
</dbReference>
<dbReference type="OrthoDB" id="762068at2"/>
<dbReference type="AlphaFoldDB" id="A0A399SUH9"/>
<dbReference type="GO" id="GO:0005886">
    <property type="term" value="C:plasma membrane"/>
    <property type="evidence" value="ECO:0007669"/>
    <property type="project" value="UniProtKB-SubCell"/>
</dbReference>
<dbReference type="Proteomes" id="UP000265926">
    <property type="component" value="Unassembled WGS sequence"/>
</dbReference>
<protein>
    <submittedName>
        <fullName evidence="8">RDD family protein</fullName>
    </submittedName>
</protein>
<proteinExistence type="predicted"/>
<keyword evidence="3 6" id="KW-0812">Transmembrane</keyword>
<organism evidence="8 9">
    <name type="scientific">Maribellus luteus</name>
    <dbReference type="NCBI Taxonomy" id="2305463"/>
    <lineage>
        <taxon>Bacteria</taxon>
        <taxon>Pseudomonadati</taxon>
        <taxon>Bacteroidota</taxon>
        <taxon>Bacteroidia</taxon>
        <taxon>Marinilabiliales</taxon>
        <taxon>Prolixibacteraceae</taxon>
        <taxon>Maribellus</taxon>
    </lineage>
</organism>
<feature type="domain" description="RDD" evidence="7">
    <location>
        <begin position="73"/>
        <end position="177"/>
    </location>
</feature>
<dbReference type="PANTHER" id="PTHR36115">
    <property type="entry name" value="PROLINE-RICH ANTIGEN HOMOLOG-RELATED"/>
    <property type="match status" value="1"/>
</dbReference>
<evidence type="ECO:0000259" key="7">
    <source>
        <dbReference type="Pfam" id="PF06271"/>
    </source>
</evidence>
<dbReference type="EMBL" id="QWGR01000014">
    <property type="protein sequence ID" value="RIJ46404.1"/>
    <property type="molecule type" value="Genomic_DNA"/>
</dbReference>
<evidence type="ECO:0000256" key="3">
    <source>
        <dbReference type="ARBA" id="ARBA00022692"/>
    </source>
</evidence>
<reference evidence="8 9" key="1">
    <citation type="submission" date="2018-08" db="EMBL/GenBank/DDBJ databases">
        <title>Pallidiluteibacterium maritimus gen. nov., sp. nov., isolated from coastal sediment.</title>
        <authorList>
            <person name="Zhou L.Y."/>
        </authorList>
    </citation>
    <scope>NUCLEOTIDE SEQUENCE [LARGE SCALE GENOMIC DNA]</scope>
    <source>
        <strain evidence="8 9">XSD2</strain>
    </source>
</reference>
<comment type="subcellular location">
    <subcellularLocation>
        <location evidence="1">Cell membrane</location>
        <topology evidence="1">Multi-pass membrane protein</topology>
    </subcellularLocation>
</comment>
<evidence type="ECO:0000256" key="4">
    <source>
        <dbReference type="ARBA" id="ARBA00022989"/>
    </source>
</evidence>
<feature type="transmembrane region" description="Helical" evidence="6">
    <location>
        <begin position="109"/>
        <end position="129"/>
    </location>
</feature>
<keyword evidence="5 6" id="KW-0472">Membrane</keyword>
<evidence type="ECO:0000256" key="5">
    <source>
        <dbReference type="ARBA" id="ARBA00023136"/>
    </source>
</evidence>
<feature type="transmembrane region" description="Helical" evidence="6">
    <location>
        <begin position="78"/>
        <end position="103"/>
    </location>
</feature>
<evidence type="ECO:0000313" key="8">
    <source>
        <dbReference type="EMBL" id="RIJ46404.1"/>
    </source>
</evidence>
<accession>A0A399SUH9</accession>
<comment type="caution">
    <text evidence="8">The sequence shown here is derived from an EMBL/GenBank/DDBJ whole genome shotgun (WGS) entry which is preliminary data.</text>
</comment>
<dbReference type="InterPro" id="IPR051791">
    <property type="entry name" value="Pra-immunoreactive"/>
</dbReference>
<name>A0A399SUH9_9BACT</name>
<gene>
    <name evidence="8" type="ORF">D1614_18480</name>
</gene>
<evidence type="ECO:0000256" key="6">
    <source>
        <dbReference type="SAM" id="Phobius"/>
    </source>
</evidence>
<sequence length="207" mass="24244">MTTDFKNVMSQRTDEELIKIVTILRNEYQPIAIEVAEDEIIKRGIDSTQINDIEADLKEKIKGQKEFNLKKVSSWLRLANYIIDFIASFILFIILIFIVGLFYNIDNILINHGVTYALLIIIYLGYYIFMEHKYQKTLGKFITKTKVLTKDGRKARFSDILARTFCRLIPFDWLSYFFTSNGLHDRLSNTTVIKMRLKSKNTAHNNL</sequence>
<dbReference type="Pfam" id="PF06271">
    <property type="entry name" value="RDD"/>
    <property type="match status" value="1"/>
</dbReference>
<dbReference type="PANTHER" id="PTHR36115:SF4">
    <property type="entry name" value="MEMBRANE PROTEIN"/>
    <property type="match status" value="1"/>
</dbReference>